<proteinExistence type="predicted"/>
<dbReference type="InterPro" id="IPR015943">
    <property type="entry name" value="WD40/YVTN_repeat-like_dom_sf"/>
</dbReference>
<dbReference type="PANTHER" id="PTHR43991">
    <property type="entry name" value="WD REPEAT PROTEIN (AFU_ORTHOLOGUE AFUA_8G05640)-RELATED"/>
    <property type="match status" value="1"/>
</dbReference>
<feature type="region of interest" description="Disordered" evidence="1">
    <location>
        <begin position="34"/>
        <end position="65"/>
    </location>
</feature>
<gene>
    <name evidence="2" type="ORF">BRETT_002381</name>
</gene>
<protein>
    <recommendedName>
        <fullName evidence="4">DUF2415 domain-containing protein</fullName>
    </recommendedName>
</protein>
<dbReference type="InterPro" id="IPR036322">
    <property type="entry name" value="WD40_repeat_dom_sf"/>
</dbReference>
<evidence type="ECO:0000313" key="2">
    <source>
        <dbReference type="EMBL" id="QOU22209.1"/>
    </source>
</evidence>
<dbReference type="KEGG" id="bbrx:BRETT_002381"/>
<reference evidence="2" key="1">
    <citation type="submission" date="2020-10" db="EMBL/GenBank/DDBJ databases">
        <authorList>
            <person name="Palmer J.M."/>
        </authorList>
    </citation>
    <scope>NUCLEOTIDE SEQUENCE</scope>
    <source>
        <strain evidence="2">UCD 2041</strain>
    </source>
</reference>
<name>A0A871R8L2_DEKBR</name>
<dbReference type="OrthoDB" id="20669at2759"/>
<dbReference type="Gene3D" id="2.130.10.10">
    <property type="entry name" value="YVTN repeat-like/Quinoprotein amine dehydrogenase"/>
    <property type="match status" value="1"/>
</dbReference>
<organism evidence="2 3">
    <name type="scientific">Dekkera bruxellensis</name>
    <name type="common">Brettanomyces custersii</name>
    <dbReference type="NCBI Taxonomy" id="5007"/>
    <lineage>
        <taxon>Eukaryota</taxon>
        <taxon>Fungi</taxon>
        <taxon>Dikarya</taxon>
        <taxon>Ascomycota</taxon>
        <taxon>Saccharomycotina</taxon>
        <taxon>Pichiomycetes</taxon>
        <taxon>Pichiales</taxon>
        <taxon>Pichiaceae</taxon>
        <taxon>Brettanomyces</taxon>
    </lineage>
</organism>
<evidence type="ECO:0000313" key="3">
    <source>
        <dbReference type="Proteomes" id="UP000663131"/>
    </source>
</evidence>
<evidence type="ECO:0000256" key="1">
    <source>
        <dbReference type="SAM" id="MobiDB-lite"/>
    </source>
</evidence>
<sequence length="684" mass="77459">MAENRISRHSSVCISSAADSGDINNVINERLLSNNRNNRSTDRNPSFATARTNQGMYTHDSDTDEDYEADQRNIQHYYNNSNRLVQFHAHETSRADSGIEIWRSEGQQVYDRISIPEFALDSSFFDFLYAMYENEKPSRSSRTVNRDLPVSADYDNQRYTLVCECEYPFTEESTDDEAADNRMMEENELAHKVEDDFPADSQKPNLMTLQETENIDTQTDAHNTSSKTHDDWTHRQSSAIHDMMSVITNYQRRRRILEKTSIRRGGRIDTRLTSGFNRRKTEFMDSQGLIWENRQQRARVIRSRMHTFGSYTHVYDSVASAMADVDCYLNPGKSNNTILAYRGFYTKPDLKLVHFQLRNVMTSFNERSIFYASSNPTDDSAFLSKLDVTTGQVAPVWVNKDDPWNSFKISTLTSKQNSYLAAGSFDGSIITYVPGTDQTSKFQISQGRNCIINYICVSVGQTEGTELAIASNDKKVCLFDLQSWEKTRDMSFSYPMNCVAQNPRNPNMLLLAGDSTEALVIDKRAPSENSGLRLLNHKDYSFACDWGSDNLLATGNQDSTVRIYDDRNTSKPLHTISGYYHGAVRNLKFSGSGDSTCRYLAFAESIDNAYVVDLASGFKSEGGSPRYQHLSFFGKVAGLDFNLTDGGFNEDLSVAVADGCLGGIYRYKLDGFNYEGGMSEMTWI</sequence>
<dbReference type="Proteomes" id="UP000663131">
    <property type="component" value="Chromosome 9"/>
</dbReference>
<dbReference type="AlphaFoldDB" id="A0A871R8L2"/>
<dbReference type="PANTHER" id="PTHR43991:SF12">
    <property type="entry name" value="WD REPEAT PROTEIN (AFU_ORTHOLOGUE AFUA_8G05640)"/>
    <property type="match status" value="1"/>
</dbReference>
<dbReference type="RefSeq" id="XP_041138702.1">
    <property type="nucleotide sequence ID" value="XM_041280911.1"/>
</dbReference>
<dbReference type="SMART" id="SM00320">
    <property type="entry name" value="WD40"/>
    <property type="match status" value="4"/>
</dbReference>
<dbReference type="GeneID" id="64574305"/>
<dbReference type="InterPro" id="IPR001680">
    <property type="entry name" value="WD40_rpt"/>
</dbReference>
<dbReference type="EMBL" id="CP063137">
    <property type="protein sequence ID" value="QOU22209.1"/>
    <property type="molecule type" value="Genomic_DNA"/>
</dbReference>
<feature type="compositionally biased region" description="Polar residues" evidence="1">
    <location>
        <begin position="46"/>
        <end position="56"/>
    </location>
</feature>
<dbReference type="SUPFAM" id="SSF50978">
    <property type="entry name" value="WD40 repeat-like"/>
    <property type="match status" value="1"/>
</dbReference>
<accession>A0A871R8L2</accession>
<evidence type="ECO:0008006" key="4">
    <source>
        <dbReference type="Google" id="ProtNLM"/>
    </source>
</evidence>
<reference evidence="2" key="2">
    <citation type="journal article" name="BMC Genomics">
        <title>New genome assemblies reveal patterns of domestication and adaptation across Brettanomyces (Dekkera) species.</title>
        <authorList>
            <person name="Roach M.J."/>
            <person name="Borneman A.R."/>
        </authorList>
    </citation>
    <scope>NUCLEOTIDE SEQUENCE</scope>
    <source>
        <strain evidence="2">UCD 2041</strain>
    </source>
</reference>